<dbReference type="GeneID" id="108012547"/>
<dbReference type="AlphaFoldDB" id="A0AB39ZD01"/>
<dbReference type="RefSeq" id="XP_016933450.2">
    <property type="nucleotide sequence ID" value="XM_017077961.4"/>
</dbReference>
<evidence type="ECO:0000259" key="2">
    <source>
        <dbReference type="Pfam" id="PF15866"/>
    </source>
</evidence>
<feature type="compositionally biased region" description="Polar residues" evidence="1">
    <location>
        <begin position="265"/>
        <end position="277"/>
    </location>
</feature>
<sequence length="763" mass="85981">MYECSRCGNRRSRLSPRACEKFESAWEDCIEGASSWCNLCGELTFFMNCSAASDSAQQLTSNSLDSIDSVPFTISTGLLRGALNSRTDIQNQQAASLANHLNNWAVEAVDPPKNGGSFGVLRNRHGYLVRNRNSQDEAVTPPVTPLNVTSAASTPSQSEEGSPIKSSTEGRSKKAAGYEKIKGIELLRSTPPRHLNPELPLESDRRLTPINPYTRSYKQRADHNQKSQTSTKRVKSIDVNSAVPGFSLKDVRKLQRRFAAEESSEPGTSRPKNTSNVELQKKLLEKRLQMRKMVAIRTRLDVECKTAQTELDVLERSNLRSSSRRSKRQSGGAHMALQQLVSRLQMEKQNEKGKKLLRKYSLETVMKALREQIKPNIKRKELDSDQTSLESQEQSAPPLETETETDTETVTESDWVSRTETIRDSGSTTTPAESIVVKKKRVYVPLPYQLNNPTAKPGNVGFYMPSAYRPKDCIQRSQPLGESRRICVLLSSAQRALFRRFVNDPLDIVKLIRSLDESTEVTLNAPSAQFSTIACSEKELIHLIEKKPHVTKMPKAKELDVSRSPLRCPDSDCHRLCFVSDLNNHLLLDHRSLTIERIKARDTKTFFLDTNMTMFDRPKCHMVYMVRDKVFDSHAEDLRDLLPVLVMSGRTYLTKTLAIPGSQAARIISRAKSSSDMELFVLWLTGFLPRNMRPMATISLWSTMGPKMASCVGVSTGYIYDIRAPNEVSQICRSRCSMVLPMKMITKMTNDARRFLAVQVQIY</sequence>
<proteinExistence type="predicted"/>
<accession>A0AB39ZD01</accession>
<feature type="compositionally biased region" description="Basic and acidic residues" evidence="1">
    <location>
        <begin position="168"/>
        <end position="185"/>
    </location>
</feature>
<feature type="compositionally biased region" description="Polar residues" evidence="1">
    <location>
        <begin position="385"/>
        <end position="395"/>
    </location>
</feature>
<feature type="compositionally biased region" description="Acidic residues" evidence="1">
    <location>
        <begin position="401"/>
        <end position="411"/>
    </location>
</feature>
<reference evidence="4" key="1">
    <citation type="submission" date="2025-08" db="UniProtKB">
        <authorList>
            <consortium name="RefSeq"/>
        </authorList>
    </citation>
    <scope>IDENTIFICATION</scope>
</reference>
<feature type="region of interest" description="Disordered" evidence="1">
    <location>
        <begin position="132"/>
        <end position="236"/>
    </location>
</feature>
<name>A0AB39ZD01_DROSZ</name>
<feature type="region of interest" description="Disordered" evidence="1">
    <location>
        <begin position="376"/>
        <end position="432"/>
    </location>
</feature>
<feature type="compositionally biased region" description="Polar residues" evidence="1">
    <location>
        <begin position="146"/>
        <end position="167"/>
    </location>
</feature>
<gene>
    <name evidence="4" type="primary">LOC108012547</name>
</gene>
<feature type="domain" description="DUF4729" evidence="2">
    <location>
        <begin position="567"/>
        <end position="751"/>
    </location>
</feature>
<feature type="region of interest" description="Disordered" evidence="1">
    <location>
        <begin position="257"/>
        <end position="278"/>
    </location>
</feature>
<dbReference type="InterPro" id="IPR031732">
    <property type="entry name" value="DUF4729"/>
</dbReference>
<keyword evidence="3" id="KW-1185">Reference proteome</keyword>
<evidence type="ECO:0000313" key="4">
    <source>
        <dbReference type="RefSeq" id="XP_016933450.2"/>
    </source>
</evidence>
<organism evidence="3 4">
    <name type="scientific">Drosophila suzukii</name>
    <name type="common">Spotted-wing drosophila fruit fly</name>
    <dbReference type="NCBI Taxonomy" id="28584"/>
    <lineage>
        <taxon>Eukaryota</taxon>
        <taxon>Metazoa</taxon>
        <taxon>Ecdysozoa</taxon>
        <taxon>Arthropoda</taxon>
        <taxon>Hexapoda</taxon>
        <taxon>Insecta</taxon>
        <taxon>Pterygota</taxon>
        <taxon>Neoptera</taxon>
        <taxon>Endopterygota</taxon>
        <taxon>Diptera</taxon>
        <taxon>Brachycera</taxon>
        <taxon>Muscomorpha</taxon>
        <taxon>Ephydroidea</taxon>
        <taxon>Drosophilidae</taxon>
        <taxon>Drosophila</taxon>
        <taxon>Sophophora</taxon>
    </lineage>
</organism>
<dbReference type="Pfam" id="PF15866">
    <property type="entry name" value="DUF4729"/>
    <property type="match status" value="1"/>
</dbReference>
<dbReference type="Proteomes" id="UP001652628">
    <property type="component" value="Chromosome 3"/>
</dbReference>
<evidence type="ECO:0000313" key="3">
    <source>
        <dbReference type="Proteomes" id="UP001652628"/>
    </source>
</evidence>
<evidence type="ECO:0000256" key="1">
    <source>
        <dbReference type="SAM" id="MobiDB-lite"/>
    </source>
</evidence>
<protein>
    <recommendedName>
        <fullName evidence="2">DUF4729 domain-containing protein</fullName>
    </recommendedName>
</protein>